<feature type="transmembrane region" description="Helical" evidence="8">
    <location>
        <begin position="219"/>
        <end position="241"/>
    </location>
</feature>
<keyword evidence="5 8" id="KW-0812">Transmembrane</keyword>
<feature type="transmembrane region" description="Helical" evidence="8">
    <location>
        <begin position="185"/>
        <end position="207"/>
    </location>
</feature>
<dbReference type="PANTHER" id="PTHR34975">
    <property type="entry name" value="SPORE GERMINATION PROTEIN A2"/>
    <property type="match status" value="1"/>
</dbReference>
<dbReference type="RefSeq" id="WP_379950089.1">
    <property type="nucleotide sequence ID" value="NZ_JBHMAF010000087.1"/>
</dbReference>
<feature type="transmembrane region" description="Helical" evidence="8">
    <location>
        <begin position="143"/>
        <end position="165"/>
    </location>
</feature>
<keyword evidence="3" id="KW-0813">Transport</keyword>
<name>A0ABV5WHY9_9BACI</name>
<evidence type="ECO:0000256" key="4">
    <source>
        <dbReference type="ARBA" id="ARBA00022544"/>
    </source>
</evidence>
<comment type="similarity">
    <text evidence="2">Belongs to the amino acid-polyamine-organocation (APC) superfamily. Spore germination protein (SGP) (TC 2.A.3.9) family.</text>
</comment>
<sequence>MEKERISARQLFALILLFEFGTALVIPIGFAAQQSVWLSILLALIGGILLFLVYDYFFRQYPELPFSGYTQKILGKYIGWPLSLLYIPFFIYIATRDLREAGDLLITSVYDRTPLLAVNALMIITVIYILRKGIEVLARMAEIYLIILIILGVLGNILVFTSGLIDLKNLLPVVSKGWKDILVTAYSDVLIFPFGEMICFTTILPYLNKPQKGRKTGVLALIFSGTILSITHAIEISVLGAEMYSRATFPLLVTISKVNIADFLQRLDPIVILTLIIGDFFKVSIYCYAAVSVASNLFKLQKPKKLVLPIGIIILFLSLVIASNLTEHFQEGEFVIHYVFPILSVALPVFLLLVDLIRKRLGLYPSNIRADDEG</sequence>
<comment type="subcellular location">
    <subcellularLocation>
        <location evidence="1">Membrane</location>
        <topology evidence="1">Multi-pass membrane protein</topology>
    </subcellularLocation>
</comment>
<keyword evidence="4" id="KW-0309">Germination</keyword>
<feature type="transmembrane region" description="Helical" evidence="8">
    <location>
        <begin position="335"/>
        <end position="354"/>
    </location>
</feature>
<evidence type="ECO:0000313" key="10">
    <source>
        <dbReference type="Proteomes" id="UP001589609"/>
    </source>
</evidence>
<keyword evidence="7 8" id="KW-0472">Membrane</keyword>
<evidence type="ECO:0000256" key="7">
    <source>
        <dbReference type="ARBA" id="ARBA00023136"/>
    </source>
</evidence>
<protein>
    <submittedName>
        <fullName evidence="9">GerAB/ArcD/ProY family transporter</fullName>
    </submittedName>
</protein>
<feature type="transmembrane region" description="Helical" evidence="8">
    <location>
        <begin position="36"/>
        <end position="57"/>
    </location>
</feature>
<keyword evidence="6 8" id="KW-1133">Transmembrane helix</keyword>
<evidence type="ECO:0000256" key="1">
    <source>
        <dbReference type="ARBA" id="ARBA00004141"/>
    </source>
</evidence>
<dbReference type="PANTHER" id="PTHR34975:SF2">
    <property type="entry name" value="SPORE GERMINATION PROTEIN A2"/>
    <property type="match status" value="1"/>
</dbReference>
<evidence type="ECO:0000256" key="3">
    <source>
        <dbReference type="ARBA" id="ARBA00022448"/>
    </source>
</evidence>
<feature type="transmembrane region" description="Helical" evidence="8">
    <location>
        <begin position="306"/>
        <end position="323"/>
    </location>
</feature>
<evidence type="ECO:0000256" key="8">
    <source>
        <dbReference type="SAM" id="Phobius"/>
    </source>
</evidence>
<dbReference type="InterPro" id="IPR004761">
    <property type="entry name" value="Spore_GerAB"/>
</dbReference>
<evidence type="ECO:0000256" key="5">
    <source>
        <dbReference type="ARBA" id="ARBA00022692"/>
    </source>
</evidence>
<feature type="transmembrane region" description="Helical" evidence="8">
    <location>
        <begin position="114"/>
        <end position="131"/>
    </location>
</feature>
<comment type="caution">
    <text evidence="9">The sequence shown here is derived from an EMBL/GenBank/DDBJ whole genome shotgun (WGS) entry which is preliminary data.</text>
</comment>
<gene>
    <name evidence="9" type="ORF">ACFFMS_15150</name>
</gene>
<feature type="transmembrane region" description="Helical" evidence="8">
    <location>
        <begin position="77"/>
        <end position="94"/>
    </location>
</feature>
<evidence type="ECO:0000256" key="2">
    <source>
        <dbReference type="ARBA" id="ARBA00007998"/>
    </source>
</evidence>
<dbReference type="NCBIfam" id="TIGR00912">
    <property type="entry name" value="2A0309"/>
    <property type="match status" value="1"/>
</dbReference>
<organism evidence="9 10">
    <name type="scientific">Ectobacillus funiculus</name>
    <dbReference type="NCBI Taxonomy" id="137993"/>
    <lineage>
        <taxon>Bacteria</taxon>
        <taxon>Bacillati</taxon>
        <taxon>Bacillota</taxon>
        <taxon>Bacilli</taxon>
        <taxon>Bacillales</taxon>
        <taxon>Bacillaceae</taxon>
        <taxon>Ectobacillus</taxon>
    </lineage>
</organism>
<dbReference type="EMBL" id="JBHMAF010000087">
    <property type="protein sequence ID" value="MFB9759741.1"/>
    <property type="molecule type" value="Genomic_DNA"/>
</dbReference>
<dbReference type="Proteomes" id="UP001589609">
    <property type="component" value="Unassembled WGS sequence"/>
</dbReference>
<dbReference type="Pfam" id="PF03845">
    <property type="entry name" value="Spore_permease"/>
    <property type="match status" value="1"/>
</dbReference>
<keyword evidence="10" id="KW-1185">Reference proteome</keyword>
<reference evidence="9 10" key="1">
    <citation type="submission" date="2024-09" db="EMBL/GenBank/DDBJ databases">
        <authorList>
            <person name="Sun Q."/>
            <person name="Mori K."/>
        </authorList>
    </citation>
    <scope>NUCLEOTIDE SEQUENCE [LARGE SCALE GENOMIC DNA]</scope>
    <source>
        <strain evidence="9 10">JCM 11201</strain>
    </source>
</reference>
<accession>A0ABV5WHY9</accession>
<evidence type="ECO:0000256" key="6">
    <source>
        <dbReference type="ARBA" id="ARBA00022989"/>
    </source>
</evidence>
<proteinExistence type="inferred from homology"/>
<feature type="transmembrane region" description="Helical" evidence="8">
    <location>
        <begin position="12"/>
        <end position="30"/>
    </location>
</feature>
<feature type="transmembrane region" description="Helical" evidence="8">
    <location>
        <begin position="270"/>
        <end position="294"/>
    </location>
</feature>
<evidence type="ECO:0000313" key="9">
    <source>
        <dbReference type="EMBL" id="MFB9759741.1"/>
    </source>
</evidence>